<comment type="similarity">
    <text evidence="1 5">Belongs to the carotenoid oxygenase family.</text>
</comment>
<keyword evidence="2 5" id="KW-0479">Metal-binding</keyword>
<comment type="cofactor">
    <cofactor evidence="5">
        <name>Fe(2+)</name>
        <dbReference type="ChEBI" id="CHEBI:29033"/>
    </cofactor>
    <text evidence="5">Binds 1 Fe(2+) ion per subunit.</text>
</comment>
<proteinExistence type="inferred from homology"/>
<dbReference type="PANTHER" id="PTHR10543:SF89">
    <property type="entry name" value="CAROTENOID 9,10(9',10')-CLEAVAGE DIOXYGENASE 1"/>
    <property type="match status" value="1"/>
</dbReference>
<dbReference type="Proteomes" id="UP001432062">
    <property type="component" value="Chromosome"/>
</dbReference>
<evidence type="ECO:0000313" key="7">
    <source>
        <dbReference type="Proteomes" id="UP001432062"/>
    </source>
</evidence>
<organism evidence="6 7">
    <name type="scientific">Nocardia vinacea</name>
    <dbReference type="NCBI Taxonomy" id="96468"/>
    <lineage>
        <taxon>Bacteria</taxon>
        <taxon>Bacillati</taxon>
        <taxon>Actinomycetota</taxon>
        <taxon>Actinomycetes</taxon>
        <taxon>Mycobacteriales</taxon>
        <taxon>Nocardiaceae</taxon>
        <taxon>Nocardia</taxon>
    </lineage>
</organism>
<dbReference type="InterPro" id="IPR004294">
    <property type="entry name" value="Carotenoid_Oase"/>
</dbReference>
<name>A0ABZ1YTR0_9NOCA</name>
<keyword evidence="4 5" id="KW-0408">Iron</keyword>
<keyword evidence="3 5" id="KW-0560">Oxidoreductase</keyword>
<reference evidence="6" key="1">
    <citation type="submission" date="2022-10" db="EMBL/GenBank/DDBJ databases">
        <title>The complete genomes of actinobacterial strains from the NBC collection.</title>
        <authorList>
            <person name="Joergensen T.S."/>
            <person name="Alvarez Arevalo M."/>
            <person name="Sterndorff E.B."/>
            <person name="Faurdal D."/>
            <person name="Vuksanovic O."/>
            <person name="Mourched A.-S."/>
            <person name="Charusanti P."/>
            <person name="Shaw S."/>
            <person name="Blin K."/>
            <person name="Weber T."/>
        </authorList>
    </citation>
    <scope>NUCLEOTIDE SEQUENCE</scope>
    <source>
        <strain evidence="6">NBC_01482</strain>
    </source>
</reference>
<evidence type="ECO:0000256" key="2">
    <source>
        <dbReference type="ARBA" id="ARBA00022723"/>
    </source>
</evidence>
<sequence>MTQIDPRSALEQEERRIDATMDLEAQNSKSVYNVAGYKPIRQELLHAPVRVTGTVPADLDGAYLRNGTNTQFDDSKIRLHAFSGAGMIHQIQIRDGAVSYSNTYVRTPRFEAEREAGRELYSEFSDLVAGRPGAERLQLIEKKIAAGTIPALSPFERTPGSTSIRYHHGRLYCLQETGHAFVLNATLETDGKLTLDGTGKLETWDGEWEGPFSAHPRINPDNGDVYNISVERSGRIIAGQIHEGKMVAQSGIYQQTPETGAMGWLHDFFLTENYLVFPDISVRVAPDGLTGPEGSMFHHDGEYRMRWGVIPRVFDETTTVRWFQTDNIGTIWHVINGWERISEDGHAQIVLYSPVFPSYPSSVPIHTPEEPPAQVKTWVLNLETGEVADDRVLIDHGYERPSLNLDYVGKLSRYCYLLDEHGDGYMGKGVLKYDLVDEKELGYLDYGDMYGGEALFVPRRDAKAEDDGYLLDLLMNAESAELIIIDAQTMTELARLHLPQRVPFGVHATWLTTEDVAGLG</sequence>
<protein>
    <recommendedName>
        <fullName evidence="5">Dioxygenase</fullName>
        <ecNumber evidence="5">1.13.11.-</ecNumber>
    </recommendedName>
</protein>
<evidence type="ECO:0000256" key="4">
    <source>
        <dbReference type="ARBA" id="ARBA00023004"/>
    </source>
</evidence>
<dbReference type="Pfam" id="PF03055">
    <property type="entry name" value="RPE65"/>
    <property type="match status" value="1"/>
</dbReference>
<dbReference type="PANTHER" id="PTHR10543">
    <property type="entry name" value="BETA-CAROTENE DIOXYGENASE"/>
    <property type="match status" value="1"/>
</dbReference>
<keyword evidence="5" id="KW-0223">Dioxygenase</keyword>
<accession>A0ABZ1YTR0</accession>
<evidence type="ECO:0000256" key="1">
    <source>
        <dbReference type="ARBA" id="ARBA00006787"/>
    </source>
</evidence>
<evidence type="ECO:0000313" key="6">
    <source>
        <dbReference type="EMBL" id="WUV46553.1"/>
    </source>
</evidence>
<gene>
    <name evidence="6" type="ORF">OG563_47275</name>
</gene>
<evidence type="ECO:0000256" key="5">
    <source>
        <dbReference type="RuleBase" id="RU364048"/>
    </source>
</evidence>
<dbReference type="RefSeq" id="WP_329410378.1">
    <property type="nucleotide sequence ID" value="NZ_CP109441.1"/>
</dbReference>
<dbReference type="EMBL" id="CP109441">
    <property type="protein sequence ID" value="WUV46553.1"/>
    <property type="molecule type" value="Genomic_DNA"/>
</dbReference>
<keyword evidence="7" id="KW-1185">Reference proteome</keyword>
<evidence type="ECO:0000256" key="3">
    <source>
        <dbReference type="ARBA" id="ARBA00023002"/>
    </source>
</evidence>
<dbReference type="EC" id="1.13.11.-" evidence="5"/>